<dbReference type="PROSITE" id="PS00445">
    <property type="entry name" value="FGGY_KINASES_2"/>
    <property type="match status" value="1"/>
</dbReference>
<dbReference type="PANTHER" id="PTHR43095:SF2">
    <property type="entry name" value="GLUCONOKINASE"/>
    <property type="match status" value="1"/>
</dbReference>
<dbReference type="InterPro" id="IPR050406">
    <property type="entry name" value="FGGY_Carb_Kinase"/>
</dbReference>
<reference evidence="7" key="1">
    <citation type="submission" date="2017-02" db="EMBL/GenBank/DDBJ databases">
        <title>Delving into the versatile metabolic prowess of the omnipresent phylum Bacteroidetes.</title>
        <authorList>
            <person name="Nobu M.K."/>
            <person name="Mei R."/>
            <person name="Narihiro T."/>
            <person name="Kuroda K."/>
            <person name="Liu W.-T."/>
        </authorList>
    </citation>
    <scope>NUCLEOTIDE SEQUENCE</scope>
    <source>
        <strain evidence="7">ADurb.Bin276</strain>
    </source>
</reference>
<protein>
    <submittedName>
        <fullName evidence="7">Xylulose kinase</fullName>
        <ecNumber evidence="7">2.7.1.17</ecNumber>
    </submittedName>
</protein>
<keyword evidence="2 4" id="KW-0808">Transferase</keyword>
<dbReference type="PROSITE" id="PS00933">
    <property type="entry name" value="FGGY_KINASES_1"/>
    <property type="match status" value="1"/>
</dbReference>
<dbReference type="EMBL" id="MWBQ01000033">
    <property type="protein sequence ID" value="OQA60759.1"/>
    <property type="molecule type" value="Genomic_DNA"/>
</dbReference>
<comment type="caution">
    <text evidence="7">The sequence shown here is derived from an EMBL/GenBank/DDBJ whole genome shotgun (WGS) entry which is preliminary data.</text>
</comment>
<evidence type="ECO:0000256" key="1">
    <source>
        <dbReference type="ARBA" id="ARBA00009156"/>
    </source>
</evidence>
<organism evidence="7">
    <name type="scientific">Candidatus Atribacter allofermentans</name>
    <dbReference type="NCBI Taxonomy" id="1852833"/>
    <lineage>
        <taxon>Bacteria</taxon>
        <taxon>Pseudomonadati</taxon>
        <taxon>Atribacterota</taxon>
        <taxon>Atribacteria</taxon>
        <taxon>Atribacterales</taxon>
        <taxon>Atribacteraceae</taxon>
        <taxon>Atribacter</taxon>
    </lineage>
</organism>
<dbReference type="Pfam" id="PF02782">
    <property type="entry name" value="FGGY_C"/>
    <property type="match status" value="1"/>
</dbReference>
<dbReference type="CDD" id="cd07773">
    <property type="entry name" value="ASKHA_NBD_FGGY_FK"/>
    <property type="match status" value="1"/>
</dbReference>
<evidence type="ECO:0000259" key="6">
    <source>
        <dbReference type="Pfam" id="PF02782"/>
    </source>
</evidence>
<accession>A0A1V5T1V6</accession>
<feature type="domain" description="Carbohydrate kinase FGGY N-terminal" evidence="5">
    <location>
        <begin position="4"/>
        <end position="244"/>
    </location>
</feature>
<gene>
    <name evidence="7" type="primary">xylB_1</name>
    <name evidence="7" type="ORF">BWY41_00530</name>
</gene>
<dbReference type="PANTHER" id="PTHR43095">
    <property type="entry name" value="SUGAR KINASE"/>
    <property type="match status" value="1"/>
</dbReference>
<dbReference type="InterPro" id="IPR000577">
    <property type="entry name" value="Carb_kinase_FGGY"/>
</dbReference>
<comment type="similarity">
    <text evidence="1 4">Belongs to the FGGY kinase family.</text>
</comment>
<dbReference type="InterPro" id="IPR018485">
    <property type="entry name" value="FGGY_C"/>
</dbReference>
<sequence length="510" mass="56602">MVLAGLDVGTSGCKVVLFREDGTMVAQSYREYPFITPQPGWLEINPEHIWESVLDALNEATKKSKEPIEVVAVTSHGETLIPIDRSGKALYNALANFDTRAHTYIDYWLERENPYNIFRITGMPLHGMYTVNKILWLKDHCPDVFKKTWKFCCVEDYIIYRLTEDQPVIDYSLAARTMLFDVVKKEWSGKICKLAGVDPQNLSRAIPSGSIAGTISSKVSGISGLPKNLLIATGGHDQPCGVLGCGVKNPGEAMYGIGTSECVALNLGGSAFFSREMLENSFCCYPHVVKDSYITLAYIASGAVVLRWFRDEFGFEELEKAAQIGGSAYDLLLKEIPDKPASVFVLPHFSGTGTPYLDEKSRGAIIGLTLATSKEEVVKAILESLTYEMKINLDLYERFGLPINSLRVIGGGSRSRAWLQIKADILQKALIIPKTGEAVALGTAMLAGVAKGVFKSFEEAIDAMVSFEDSIQPNNSYLQNYNNRYQIYQLIYKDLLKVNRMISDLTREEQ</sequence>
<dbReference type="Gene3D" id="3.30.420.40">
    <property type="match status" value="2"/>
</dbReference>
<evidence type="ECO:0000256" key="3">
    <source>
        <dbReference type="ARBA" id="ARBA00022777"/>
    </source>
</evidence>
<dbReference type="InterPro" id="IPR018483">
    <property type="entry name" value="Carb_kinase_FGGY_CS"/>
</dbReference>
<evidence type="ECO:0000259" key="5">
    <source>
        <dbReference type="Pfam" id="PF00370"/>
    </source>
</evidence>
<name>A0A1V5T1V6_9BACT</name>
<dbReference type="PIRSF" id="PIRSF000538">
    <property type="entry name" value="GlpK"/>
    <property type="match status" value="1"/>
</dbReference>
<dbReference type="Proteomes" id="UP000485569">
    <property type="component" value="Unassembled WGS sequence"/>
</dbReference>
<evidence type="ECO:0000256" key="4">
    <source>
        <dbReference type="RuleBase" id="RU003733"/>
    </source>
</evidence>
<dbReference type="Pfam" id="PF00370">
    <property type="entry name" value="FGGY_N"/>
    <property type="match status" value="1"/>
</dbReference>
<feature type="domain" description="Carbohydrate kinase FGGY C-terminal" evidence="6">
    <location>
        <begin position="257"/>
        <end position="450"/>
    </location>
</feature>
<evidence type="ECO:0000313" key="7">
    <source>
        <dbReference type="EMBL" id="OQA60759.1"/>
    </source>
</evidence>
<dbReference type="InterPro" id="IPR043129">
    <property type="entry name" value="ATPase_NBD"/>
</dbReference>
<dbReference type="InterPro" id="IPR018484">
    <property type="entry name" value="FGGY_N"/>
</dbReference>
<dbReference type="AlphaFoldDB" id="A0A1V5T1V6"/>
<keyword evidence="3 4" id="KW-0418">Kinase</keyword>
<dbReference type="SUPFAM" id="SSF53067">
    <property type="entry name" value="Actin-like ATPase domain"/>
    <property type="match status" value="2"/>
</dbReference>
<proteinExistence type="inferred from homology"/>
<evidence type="ECO:0000256" key="2">
    <source>
        <dbReference type="ARBA" id="ARBA00022679"/>
    </source>
</evidence>
<dbReference type="GO" id="GO:0004856">
    <property type="term" value="F:D-xylulokinase activity"/>
    <property type="evidence" value="ECO:0007669"/>
    <property type="project" value="UniProtKB-EC"/>
</dbReference>
<dbReference type="EC" id="2.7.1.17" evidence="7"/>